<name>A0A157SPA0_9BORD</name>
<dbReference type="RefSeq" id="WP_066130805.1">
    <property type="nucleotide sequence ID" value="NZ_FKIF01000007.1"/>
</dbReference>
<dbReference type="GO" id="GO:0015074">
    <property type="term" value="P:DNA integration"/>
    <property type="evidence" value="ECO:0007669"/>
    <property type="project" value="UniProtKB-KW"/>
</dbReference>
<dbReference type="PROSITE" id="PS51898">
    <property type="entry name" value="TYR_RECOMBINASE"/>
    <property type="match status" value="1"/>
</dbReference>
<dbReference type="Gene3D" id="3.30.160.390">
    <property type="entry name" value="Integrase, DNA-binding domain"/>
    <property type="match status" value="1"/>
</dbReference>
<dbReference type="STRING" id="288768.SAMEA3906486_04001"/>
<keyword evidence="3" id="KW-0233">DNA recombination</keyword>
<dbReference type="InterPro" id="IPR038488">
    <property type="entry name" value="Integrase_DNA-bd_sf"/>
</dbReference>
<dbReference type="Pfam" id="PF00589">
    <property type="entry name" value="Phage_integrase"/>
    <property type="match status" value="1"/>
</dbReference>
<proteinExistence type="inferred from homology"/>
<feature type="region of interest" description="Disordered" evidence="4">
    <location>
        <begin position="390"/>
        <end position="410"/>
    </location>
</feature>
<evidence type="ECO:0000256" key="3">
    <source>
        <dbReference type="ARBA" id="ARBA00023172"/>
    </source>
</evidence>
<organism evidence="6 7">
    <name type="scientific">Bordetella ansorpii</name>
    <dbReference type="NCBI Taxonomy" id="288768"/>
    <lineage>
        <taxon>Bacteria</taxon>
        <taxon>Pseudomonadati</taxon>
        <taxon>Pseudomonadota</taxon>
        <taxon>Betaproteobacteria</taxon>
        <taxon>Burkholderiales</taxon>
        <taxon>Alcaligenaceae</taxon>
        <taxon>Bordetella</taxon>
    </lineage>
</organism>
<dbReference type="AlphaFoldDB" id="A0A157SPA0"/>
<dbReference type="InterPro" id="IPR013762">
    <property type="entry name" value="Integrase-like_cat_sf"/>
</dbReference>
<dbReference type="InterPro" id="IPR025166">
    <property type="entry name" value="Integrase_DNA_bind_dom"/>
</dbReference>
<evidence type="ECO:0000256" key="2">
    <source>
        <dbReference type="ARBA" id="ARBA00022908"/>
    </source>
</evidence>
<evidence type="ECO:0000259" key="5">
    <source>
        <dbReference type="PROSITE" id="PS51898"/>
    </source>
</evidence>
<dbReference type="Gene3D" id="1.10.443.10">
    <property type="entry name" value="Intergrase catalytic core"/>
    <property type="match status" value="1"/>
</dbReference>
<dbReference type="GO" id="GO:0006310">
    <property type="term" value="P:DNA recombination"/>
    <property type="evidence" value="ECO:0007669"/>
    <property type="project" value="UniProtKB-KW"/>
</dbReference>
<feature type="domain" description="Tyr recombinase" evidence="5">
    <location>
        <begin position="199"/>
        <end position="369"/>
    </location>
</feature>
<evidence type="ECO:0000256" key="4">
    <source>
        <dbReference type="SAM" id="MobiDB-lite"/>
    </source>
</evidence>
<evidence type="ECO:0000313" key="6">
    <source>
        <dbReference type="EMBL" id="SAI72205.1"/>
    </source>
</evidence>
<dbReference type="InterPro" id="IPR011010">
    <property type="entry name" value="DNA_brk_join_enz"/>
</dbReference>
<comment type="similarity">
    <text evidence="1">Belongs to the 'phage' integrase family.</text>
</comment>
<keyword evidence="7" id="KW-1185">Reference proteome</keyword>
<dbReference type="CDD" id="cd00397">
    <property type="entry name" value="DNA_BRE_C"/>
    <property type="match status" value="1"/>
</dbReference>
<dbReference type="GO" id="GO:0003677">
    <property type="term" value="F:DNA binding"/>
    <property type="evidence" value="ECO:0007669"/>
    <property type="project" value="InterPro"/>
</dbReference>
<evidence type="ECO:0000313" key="7">
    <source>
        <dbReference type="Proteomes" id="UP000076848"/>
    </source>
</evidence>
<gene>
    <name evidence="6" type="ORF">SAMEA3906486_04001</name>
</gene>
<evidence type="ECO:0000256" key="1">
    <source>
        <dbReference type="ARBA" id="ARBA00008857"/>
    </source>
</evidence>
<dbReference type="InterPro" id="IPR050808">
    <property type="entry name" value="Phage_Integrase"/>
</dbReference>
<reference evidence="6 7" key="1">
    <citation type="submission" date="2016-04" db="EMBL/GenBank/DDBJ databases">
        <authorList>
            <consortium name="Pathogen Informatics"/>
        </authorList>
    </citation>
    <scope>NUCLEOTIDE SEQUENCE [LARGE SCALE GENOMIC DNA]</scope>
    <source>
        <strain evidence="6 7">H050680373</strain>
    </source>
</reference>
<dbReference type="EMBL" id="FKIF01000007">
    <property type="protein sequence ID" value="SAI72205.1"/>
    <property type="molecule type" value="Genomic_DNA"/>
</dbReference>
<sequence length="410" mass="46132">MKSKITQALVERAAVPDKGKSTLYADTEMRGFYLIVTPTKRSFYVQSLVNGKQVRTKLGDHPALDAKQARDLARSVLVGMRGGTNPNEERRKARARGITLRDALDLHLAAKPLSERTKEDYRYNCEQYLADWLDRTLNELGSDRSAVRERHRKLTEKHGAPTADNAFRIFRAVYNRGLREHPDLPPNPCGNVDHHGLRRRKVDANTDRLRAWGEAVLKLHPVRRDLHLFMVLTGMRRTSSCEVRATDLHLADRRLHVPRPKGGAQRAFDLPLYGPLADLLGHRLKENPKVQRKTQWLFPADSESGHVAEVAQHELGGLTGHALRHTFATLAVQAGVPLLELKYLLNHAASNVTMGYIHVGHEHLLKHQETASRYILATLGLEWTEGQWPPRLAGSADAEEQGEESEEVAA</sequence>
<dbReference type="SUPFAM" id="SSF56349">
    <property type="entry name" value="DNA breaking-rejoining enzymes"/>
    <property type="match status" value="1"/>
</dbReference>
<protein>
    <submittedName>
        <fullName evidence="6">Phage-related integrase</fullName>
    </submittedName>
</protein>
<dbReference type="OrthoDB" id="8556969at2"/>
<dbReference type="PANTHER" id="PTHR30629:SF2">
    <property type="entry name" value="PROPHAGE INTEGRASE INTS-RELATED"/>
    <property type="match status" value="1"/>
</dbReference>
<keyword evidence="2" id="KW-0229">DNA integration</keyword>
<dbReference type="InterPro" id="IPR002104">
    <property type="entry name" value="Integrase_catalytic"/>
</dbReference>
<dbReference type="Pfam" id="PF13356">
    <property type="entry name" value="Arm-DNA-bind_3"/>
    <property type="match status" value="1"/>
</dbReference>
<dbReference type="Proteomes" id="UP000076848">
    <property type="component" value="Unassembled WGS sequence"/>
</dbReference>
<feature type="compositionally biased region" description="Acidic residues" evidence="4">
    <location>
        <begin position="397"/>
        <end position="410"/>
    </location>
</feature>
<accession>A0A157SPA0</accession>
<dbReference type="PANTHER" id="PTHR30629">
    <property type="entry name" value="PROPHAGE INTEGRASE"/>
    <property type="match status" value="1"/>
</dbReference>